<organism evidence="1 2">
    <name type="scientific">Paenibacillus aquistagni</name>
    <dbReference type="NCBI Taxonomy" id="1852522"/>
    <lineage>
        <taxon>Bacteria</taxon>
        <taxon>Bacillati</taxon>
        <taxon>Bacillota</taxon>
        <taxon>Bacilli</taxon>
        <taxon>Bacillales</taxon>
        <taxon>Paenibacillaceae</taxon>
        <taxon>Paenibacillus</taxon>
    </lineage>
</organism>
<reference evidence="1 2" key="1">
    <citation type="submission" date="2017-04" db="EMBL/GenBank/DDBJ databases">
        <authorList>
            <person name="Afonso C.L."/>
            <person name="Miller P.J."/>
            <person name="Scott M.A."/>
            <person name="Spackman E."/>
            <person name="Goraichik I."/>
            <person name="Dimitrov K.M."/>
            <person name="Suarez D.L."/>
            <person name="Swayne D.E."/>
        </authorList>
    </citation>
    <scope>NUCLEOTIDE SEQUENCE [LARGE SCALE GENOMIC DNA]</scope>
    <source>
        <strain evidence="1 2">11</strain>
    </source>
</reference>
<proteinExistence type="predicted"/>
<evidence type="ECO:0008006" key="3">
    <source>
        <dbReference type="Google" id="ProtNLM"/>
    </source>
</evidence>
<dbReference type="AlphaFoldDB" id="A0A1X7KCZ8"/>
<dbReference type="Proteomes" id="UP000193834">
    <property type="component" value="Unassembled WGS sequence"/>
</dbReference>
<dbReference type="InterPro" id="IPR008930">
    <property type="entry name" value="Terpenoid_cyclase/PrenylTrfase"/>
</dbReference>
<sequence>MMAHTHLERAAAYMKQGARPLERARYEWEFEAGSVEAVLDALRAYQNKDGGFGHGLEPDIRLKDSSVIATTTALQIMSDLQLDPEHPMVAEAIRYLLDVYDTGKQGWEIVPYHVDQAPHAPWWNYRDLYDGWGNPNLEIVGYLYEFPHGPLEFREKITEHAVQYMLERSPLNEFHELLCALRMIERMPDEDLAQVLPKVDEMVSSCVSTDSSQWKQYVLTPLQIVRDEDSRYFSQFQEYIQTNLKHLTSNQQADGAWHPVWSWGQHEEAWEEAKQEWKGLLTLDAIRSLKRFEAYWTA</sequence>
<dbReference type="STRING" id="1852522.SAMN06295960_2336"/>
<gene>
    <name evidence="1" type="ORF">SAMN06295960_2336</name>
</gene>
<dbReference type="SUPFAM" id="SSF48239">
    <property type="entry name" value="Terpenoid cyclases/Protein prenyltransferases"/>
    <property type="match status" value="1"/>
</dbReference>
<evidence type="ECO:0000313" key="1">
    <source>
        <dbReference type="EMBL" id="SMG38793.1"/>
    </source>
</evidence>
<keyword evidence="2" id="KW-1185">Reference proteome</keyword>
<accession>A0A1X7KCZ8</accession>
<dbReference type="Gene3D" id="1.50.10.20">
    <property type="match status" value="1"/>
</dbReference>
<name>A0A1X7KCZ8_9BACL</name>
<evidence type="ECO:0000313" key="2">
    <source>
        <dbReference type="Proteomes" id="UP000193834"/>
    </source>
</evidence>
<protein>
    <recommendedName>
        <fullName evidence="3">Prenyltransferase and squalene oxidase repeat-containing protein</fullName>
    </recommendedName>
</protein>
<dbReference type="EMBL" id="FXAZ01000002">
    <property type="protein sequence ID" value="SMG38793.1"/>
    <property type="molecule type" value="Genomic_DNA"/>
</dbReference>